<dbReference type="OrthoDB" id="9778880at2"/>
<protein>
    <submittedName>
        <fullName evidence="4">Dihydrodipicolinate synthase family protein</fullName>
    </submittedName>
</protein>
<gene>
    <name evidence="4" type="ORF">E1293_07425</name>
</gene>
<dbReference type="InterPro" id="IPR002220">
    <property type="entry name" value="DapA-like"/>
</dbReference>
<accession>A0A4R5BU35</accession>
<dbReference type="SMART" id="SM01130">
    <property type="entry name" value="DHDPS"/>
    <property type="match status" value="1"/>
</dbReference>
<dbReference type="PANTHER" id="PTHR12128:SF66">
    <property type="entry name" value="4-HYDROXY-2-OXOGLUTARATE ALDOLASE, MITOCHONDRIAL"/>
    <property type="match status" value="1"/>
</dbReference>
<dbReference type="InterPro" id="IPR013785">
    <property type="entry name" value="Aldolase_TIM"/>
</dbReference>
<dbReference type="PANTHER" id="PTHR12128">
    <property type="entry name" value="DIHYDRODIPICOLINATE SYNTHASE"/>
    <property type="match status" value="1"/>
</dbReference>
<evidence type="ECO:0000256" key="1">
    <source>
        <dbReference type="ARBA" id="ARBA00007592"/>
    </source>
</evidence>
<dbReference type="Proteomes" id="UP000295578">
    <property type="component" value="Unassembled WGS sequence"/>
</dbReference>
<dbReference type="PIRSF" id="PIRSF001365">
    <property type="entry name" value="DHDPS"/>
    <property type="match status" value="1"/>
</dbReference>
<evidence type="ECO:0000313" key="4">
    <source>
        <dbReference type="EMBL" id="TDD87684.1"/>
    </source>
</evidence>
<evidence type="ECO:0000256" key="3">
    <source>
        <dbReference type="PIRNR" id="PIRNR001365"/>
    </source>
</evidence>
<name>A0A4R5BU35_9ACTN</name>
<keyword evidence="2 3" id="KW-0456">Lyase</keyword>
<dbReference type="EMBL" id="SMKY01000022">
    <property type="protein sequence ID" value="TDD87684.1"/>
    <property type="molecule type" value="Genomic_DNA"/>
</dbReference>
<dbReference type="Pfam" id="PF00701">
    <property type="entry name" value="DHDPS"/>
    <property type="match status" value="1"/>
</dbReference>
<keyword evidence="5" id="KW-1185">Reference proteome</keyword>
<dbReference type="GO" id="GO:0008840">
    <property type="term" value="F:4-hydroxy-tetrahydrodipicolinate synthase activity"/>
    <property type="evidence" value="ECO:0007669"/>
    <property type="project" value="TreeGrafter"/>
</dbReference>
<dbReference type="CDD" id="cd00408">
    <property type="entry name" value="DHDPS-like"/>
    <property type="match status" value="1"/>
</dbReference>
<evidence type="ECO:0000313" key="5">
    <source>
        <dbReference type="Proteomes" id="UP000295578"/>
    </source>
</evidence>
<reference evidence="4 5" key="1">
    <citation type="submission" date="2019-03" db="EMBL/GenBank/DDBJ databases">
        <title>Draft genome sequences of novel Actinobacteria.</title>
        <authorList>
            <person name="Sahin N."/>
            <person name="Ay H."/>
            <person name="Saygin H."/>
        </authorList>
    </citation>
    <scope>NUCLEOTIDE SEQUENCE [LARGE SCALE GENOMIC DNA]</scope>
    <source>
        <strain evidence="4 5">DSM 45941</strain>
    </source>
</reference>
<evidence type="ECO:0000256" key="2">
    <source>
        <dbReference type="ARBA" id="ARBA00023239"/>
    </source>
</evidence>
<sequence>MRGVSPVLEVPFHPDESVDLDGFSDVVAHVLGTGVTSVMFPGFASEFHKLADDERRSLRDRLLDQTRARTDVAAIVAVQDHATAVAVRRAVEAVEAGTDAINLLPPYLLGPSPAAVRAHVRAVLSAVAPAPVVLQYAPAQTGTSLDAGTIASIASDHPNLAAVKVESTPPGALIAALARTTPALPSFVGYAGLQLPDALRRGAIGVQPGCSFTELYVRFWRLWQAGDEPAALSLHQRMLPYLSYWMQSVELIVAAEKLISLRRGLIRSATCRAPAHALDDGEIQLVDAFLQEFGPELASSVA</sequence>
<proteinExistence type="inferred from homology"/>
<comment type="similarity">
    <text evidence="1 3">Belongs to the DapA family.</text>
</comment>
<dbReference type="AlphaFoldDB" id="A0A4R5BU35"/>
<dbReference type="Gene3D" id="3.20.20.70">
    <property type="entry name" value="Aldolase class I"/>
    <property type="match status" value="1"/>
</dbReference>
<organism evidence="4 5">
    <name type="scientific">Actinomadura darangshiensis</name>
    <dbReference type="NCBI Taxonomy" id="705336"/>
    <lineage>
        <taxon>Bacteria</taxon>
        <taxon>Bacillati</taxon>
        <taxon>Actinomycetota</taxon>
        <taxon>Actinomycetes</taxon>
        <taxon>Streptosporangiales</taxon>
        <taxon>Thermomonosporaceae</taxon>
        <taxon>Actinomadura</taxon>
    </lineage>
</organism>
<dbReference type="SUPFAM" id="SSF51569">
    <property type="entry name" value="Aldolase"/>
    <property type="match status" value="1"/>
</dbReference>
<comment type="caution">
    <text evidence="4">The sequence shown here is derived from an EMBL/GenBank/DDBJ whole genome shotgun (WGS) entry which is preliminary data.</text>
</comment>